<gene>
    <name evidence="2" type="ORF">g.33043</name>
</gene>
<dbReference type="PANTHER" id="PTHR33332">
    <property type="entry name" value="REVERSE TRANSCRIPTASE DOMAIN-CONTAINING PROTEIN"/>
    <property type="match status" value="1"/>
</dbReference>
<dbReference type="SUPFAM" id="SSF56672">
    <property type="entry name" value="DNA/RNA polymerases"/>
    <property type="match status" value="1"/>
</dbReference>
<dbReference type="InterPro" id="IPR043502">
    <property type="entry name" value="DNA/RNA_pol_sf"/>
</dbReference>
<name>A0A1B6JQR7_9HEMI</name>
<reference evidence="2" key="1">
    <citation type="submission" date="2015-11" db="EMBL/GenBank/DDBJ databases">
        <title>De novo transcriptome assembly of four potential Pierce s Disease insect vectors from Arizona vineyards.</title>
        <authorList>
            <person name="Tassone E.E."/>
        </authorList>
    </citation>
    <scope>NUCLEOTIDE SEQUENCE</scope>
</reference>
<sequence length="317" mass="35605">QLSNEQFEFRKGKSTTVTVVSLVDMIMEEIECRNHTMSVFLDLSKAFDCVDHSILLDRLGSHGIRGVPLKWLSSFLSHRSQVVQISNQLSKPIELRYGVPQGSILSPVLFLLYVNDIGSSLLHGGLVQYADDTTLCFSARSSEVLEQQAFVDINNCVQYFQSLNLTTNSSKSNVLNFALRDVGNHCGSAVLLADSTLEEVLSSKFLGIHLDRGLTWNEHINHVCAKISSGIYVLRSLAKYCPSQVLITAYYGLIYPHLSYRVVLWGACASSQFQRAFKLQKKAIRIIAKIKFRESCRQAFKELQLLTLPCLYILETT</sequence>
<proteinExistence type="predicted"/>
<dbReference type="GO" id="GO:0071897">
    <property type="term" value="P:DNA biosynthetic process"/>
    <property type="evidence" value="ECO:0007669"/>
    <property type="project" value="UniProtKB-ARBA"/>
</dbReference>
<dbReference type="PROSITE" id="PS50878">
    <property type="entry name" value="RT_POL"/>
    <property type="match status" value="1"/>
</dbReference>
<evidence type="ECO:0000259" key="1">
    <source>
        <dbReference type="PROSITE" id="PS50878"/>
    </source>
</evidence>
<organism evidence="2">
    <name type="scientific">Homalodisca liturata</name>
    <dbReference type="NCBI Taxonomy" id="320908"/>
    <lineage>
        <taxon>Eukaryota</taxon>
        <taxon>Metazoa</taxon>
        <taxon>Ecdysozoa</taxon>
        <taxon>Arthropoda</taxon>
        <taxon>Hexapoda</taxon>
        <taxon>Insecta</taxon>
        <taxon>Pterygota</taxon>
        <taxon>Neoptera</taxon>
        <taxon>Paraneoptera</taxon>
        <taxon>Hemiptera</taxon>
        <taxon>Auchenorrhyncha</taxon>
        <taxon>Membracoidea</taxon>
        <taxon>Cicadellidae</taxon>
        <taxon>Cicadellinae</taxon>
        <taxon>Proconiini</taxon>
        <taxon>Homalodisca</taxon>
    </lineage>
</organism>
<dbReference type="EMBL" id="GECU01006122">
    <property type="protein sequence ID" value="JAT01585.1"/>
    <property type="molecule type" value="Transcribed_RNA"/>
</dbReference>
<dbReference type="Pfam" id="PF00078">
    <property type="entry name" value="RVT_1"/>
    <property type="match status" value="1"/>
</dbReference>
<dbReference type="AlphaFoldDB" id="A0A1B6JQR7"/>
<feature type="non-terminal residue" evidence="2">
    <location>
        <position position="1"/>
    </location>
</feature>
<dbReference type="InterPro" id="IPR000477">
    <property type="entry name" value="RT_dom"/>
</dbReference>
<feature type="domain" description="Reverse transcriptase" evidence="1">
    <location>
        <begin position="1"/>
        <end position="210"/>
    </location>
</feature>
<feature type="non-terminal residue" evidence="2">
    <location>
        <position position="317"/>
    </location>
</feature>
<accession>A0A1B6JQR7</accession>
<evidence type="ECO:0000313" key="2">
    <source>
        <dbReference type="EMBL" id="JAT01585.1"/>
    </source>
</evidence>
<protein>
    <recommendedName>
        <fullName evidence="1">Reverse transcriptase domain-containing protein</fullName>
    </recommendedName>
</protein>